<organism evidence="1">
    <name type="scientific">uncultured organism</name>
    <dbReference type="NCBI Taxonomy" id="155900"/>
    <lineage>
        <taxon>unclassified sequences</taxon>
        <taxon>environmental samples</taxon>
    </lineage>
</organism>
<reference evidence="1" key="1">
    <citation type="submission" date="2019-06" db="EMBL/GenBank/DDBJ databases">
        <authorList>
            <person name="Murdoch R.W."/>
            <person name="Fathepure B."/>
        </authorList>
    </citation>
    <scope>NUCLEOTIDE SEQUENCE</scope>
</reference>
<name>A0A5B8RIG4_9ZZZZ</name>
<dbReference type="AlphaFoldDB" id="A0A5B8RIG4"/>
<evidence type="ECO:0000313" key="1">
    <source>
        <dbReference type="EMBL" id="QEA07833.1"/>
    </source>
</evidence>
<proteinExistence type="predicted"/>
<gene>
    <name evidence="1" type="ORF">KBTEX_04198</name>
</gene>
<dbReference type="EMBL" id="MN079400">
    <property type="protein sequence ID" value="QEA07833.1"/>
    <property type="molecule type" value="Genomic_DNA"/>
</dbReference>
<protein>
    <submittedName>
        <fullName evidence="1">Uncharacterized protein</fullName>
    </submittedName>
</protein>
<accession>A0A5B8RIG4</accession>
<sequence length="87" mass="9964">MKSSEEIADELIEQYALDGDYTVLCDYKYLFEKSMKAHTTATLDRLKERVEGLKFDEDYKGMEGSYIAGNNEALDEVIAVIDEVRND</sequence>